<dbReference type="RefSeq" id="WP_286302679.1">
    <property type="nucleotide sequence ID" value="NZ_AP027728.1"/>
</dbReference>
<keyword evidence="4" id="KW-1185">Reference proteome</keyword>
<evidence type="ECO:0000259" key="2">
    <source>
        <dbReference type="Pfam" id="PF01370"/>
    </source>
</evidence>
<dbReference type="InterPro" id="IPR036291">
    <property type="entry name" value="NAD(P)-bd_dom_sf"/>
</dbReference>
<dbReference type="SUPFAM" id="SSF51735">
    <property type="entry name" value="NAD(P)-binding Rossmann-fold domains"/>
    <property type="match status" value="1"/>
</dbReference>
<feature type="domain" description="NAD-dependent epimerase/dehydratase" evidence="2">
    <location>
        <begin position="177"/>
        <end position="286"/>
    </location>
</feature>
<dbReference type="Gene3D" id="3.40.50.720">
    <property type="entry name" value="NAD(P)-binding Rossmann-like Domain"/>
    <property type="match status" value="1"/>
</dbReference>
<dbReference type="PANTHER" id="PTHR43000">
    <property type="entry name" value="DTDP-D-GLUCOSE 4,6-DEHYDRATASE-RELATED"/>
    <property type="match status" value="1"/>
</dbReference>
<dbReference type="Pfam" id="PF01370">
    <property type="entry name" value="Epimerase"/>
    <property type="match status" value="2"/>
</dbReference>
<dbReference type="Proteomes" id="UP001321543">
    <property type="component" value="Chromosome"/>
</dbReference>
<dbReference type="PRINTS" id="PR01713">
    <property type="entry name" value="NUCEPIMERASE"/>
</dbReference>
<evidence type="ECO:0000256" key="1">
    <source>
        <dbReference type="ARBA" id="ARBA00007637"/>
    </source>
</evidence>
<name>A0ABM8FTD4_9MICO</name>
<dbReference type="EMBL" id="AP027728">
    <property type="protein sequence ID" value="BDZ38802.1"/>
    <property type="molecule type" value="Genomic_DNA"/>
</dbReference>
<feature type="domain" description="NAD-dependent epimerase/dehydratase" evidence="2">
    <location>
        <begin position="5"/>
        <end position="140"/>
    </location>
</feature>
<evidence type="ECO:0000313" key="3">
    <source>
        <dbReference type="EMBL" id="BDZ38802.1"/>
    </source>
</evidence>
<proteinExistence type="inferred from homology"/>
<accession>A0ABM8FTD4</accession>
<reference evidence="4" key="1">
    <citation type="journal article" date="2019" name="Int. J. Syst. Evol. Microbiol.">
        <title>The Global Catalogue of Microorganisms (GCM) 10K type strain sequencing project: providing services to taxonomists for standard genome sequencing and annotation.</title>
        <authorList>
            <consortium name="The Broad Institute Genomics Platform"/>
            <consortium name="The Broad Institute Genome Sequencing Center for Infectious Disease"/>
            <person name="Wu L."/>
            <person name="Ma J."/>
        </authorList>
    </citation>
    <scope>NUCLEOTIDE SEQUENCE [LARGE SCALE GENOMIC DNA]</scope>
    <source>
        <strain evidence="4">NBRC 106310</strain>
    </source>
</reference>
<evidence type="ECO:0000313" key="4">
    <source>
        <dbReference type="Proteomes" id="UP001321543"/>
    </source>
</evidence>
<dbReference type="InterPro" id="IPR001509">
    <property type="entry name" value="Epimerase_deHydtase"/>
</dbReference>
<comment type="similarity">
    <text evidence="1">Belongs to the NAD(P)-dependent epimerase/dehydratase family.</text>
</comment>
<sequence length="378" mass="40763">MTEQVLITGGAGFIGSRLAARFAAAGHTVTVLDSLIPQVHGDDPANTSPMLRSLDGVATVIEGTVTSKDDLRRALDGAEVVVHLAAETGTGQSMYEIERYVDANVGGTAKMLDILANEPNDVRRVVIASSRSIYGEGAYRTRDGRLVYPPHRSDADMAAGDFDVHMPGEGELSVVATDESAELHPSSVYGITKQMQESLIMTVMPTLGKEGVSVRYQNVYGPGQSLKNPYTGILSIFSTLIRQGKEINVFEDGLESRDFVYIDDVVEATFRAATAPAAAGQTLNVGSGVATTVNEVIDALFAAYGTEVPTHVSGNYRLGDIRHNFADTSALRDVLGFTPEVPFREGVRRFAEWVLTEPVESDGYERSLKEMADRKLLK</sequence>
<organism evidence="3 4">
    <name type="scientific">Microbacterium suwonense</name>
    <dbReference type="NCBI Taxonomy" id="683047"/>
    <lineage>
        <taxon>Bacteria</taxon>
        <taxon>Bacillati</taxon>
        <taxon>Actinomycetota</taxon>
        <taxon>Actinomycetes</taxon>
        <taxon>Micrococcales</taxon>
        <taxon>Microbacteriaceae</taxon>
        <taxon>Microbacterium</taxon>
    </lineage>
</organism>
<protein>
    <submittedName>
        <fullName evidence="3">Nucleoside-diphosphate-sugar epimerase</fullName>
    </submittedName>
</protein>
<gene>
    <name evidence="3" type="ORF">GCM10025863_14160</name>
</gene>